<evidence type="ECO:0000313" key="8">
    <source>
        <dbReference type="Proteomes" id="UP000018861"/>
    </source>
</evidence>
<dbReference type="PANTHER" id="PTHR47053:SF1">
    <property type="entry name" value="MUREIN DD-ENDOPEPTIDASE MEPH-RELATED"/>
    <property type="match status" value="1"/>
</dbReference>
<feature type="chain" id="PRO_5004846217" evidence="5">
    <location>
        <begin position="26"/>
        <end position="339"/>
    </location>
</feature>
<dbReference type="InterPro" id="IPR003646">
    <property type="entry name" value="SH3-like_bac-type"/>
</dbReference>
<keyword evidence="4" id="KW-0788">Thiol protease</keyword>
<dbReference type="Gene3D" id="3.90.1720.10">
    <property type="entry name" value="endopeptidase domain like (from Nostoc punctiforme)"/>
    <property type="match status" value="1"/>
</dbReference>
<dbReference type="Proteomes" id="UP000018861">
    <property type="component" value="Unassembled WGS sequence"/>
</dbReference>
<dbReference type="InterPro" id="IPR038765">
    <property type="entry name" value="Papain-like_cys_pep_sf"/>
</dbReference>
<dbReference type="InterPro" id="IPR041382">
    <property type="entry name" value="SH3_16"/>
</dbReference>
<evidence type="ECO:0000256" key="5">
    <source>
        <dbReference type="SAM" id="SignalP"/>
    </source>
</evidence>
<evidence type="ECO:0000259" key="6">
    <source>
        <dbReference type="PROSITE" id="PS51935"/>
    </source>
</evidence>
<dbReference type="AlphaFoldDB" id="W4P7G3"/>
<dbReference type="Pfam" id="PF08239">
    <property type="entry name" value="SH3_3"/>
    <property type="match status" value="1"/>
</dbReference>
<comment type="caution">
    <text evidence="7">The sequence shown here is derived from an EMBL/GenBank/DDBJ whole genome shotgun (WGS) entry which is preliminary data.</text>
</comment>
<dbReference type="InterPro" id="IPR051202">
    <property type="entry name" value="Peptidase_C40"/>
</dbReference>
<comment type="similarity">
    <text evidence="1">Belongs to the peptidase C40 family.</text>
</comment>
<feature type="domain" description="NlpC/P60" evidence="6">
    <location>
        <begin position="177"/>
        <end position="311"/>
    </location>
</feature>
<dbReference type="Gene3D" id="2.30.30.40">
    <property type="entry name" value="SH3 Domains"/>
    <property type="match status" value="2"/>
</dbReference>
<sequence>MNAFLRKISFTLCCFLPVMFTALKAQDTNAMPADSAYGVVRISVCNLRAEGKFTSGMTTQALLGMPVRILQYTGWYEIQTPDDYTGWVHRLVITPMSKKEYDDWNRSEKIVVTSHYGFIYEKPDERSQCVSDAVAGNRLKWEGSEGDFYKVSYPDGRKGYIAKSLSQPETKWRAGVKQDAESIVRTAYTMIGIPYLWAGTSTKGVDCSGFVRTVLFMHDIIIPRDAFQQAAVGRRIEILPDFSNVQRGDLVFFGRRATEKSDENVSHVGIYLGGKRFIHALGDVHVNSFNPEDSDYDESNTERLLFAVRFLPYINKEKEINTTLTNSYYTDFTIDSDAK</sequence>
<accession>W4P7G3</accession>
<feature type="signal peptide" evidence="5">
    <location>
        <begin position="1"/>
        <end position="25"/>
    </location>
</feature>
<evidence type="ECO:0000313" key="7">
    <source>
        <dbReference type="EMBL" id="GAE15687.1"/>
    </source>
</evidence>
<dbReference type="GO" id="GO:0008234">
    <property type="term" value="F:cysteine-type peptidase activity"/>
    <property type="evidence" value="ECO:0007669"/>
    <property type="project" value="UniProtKB-KW"/>
</dbReference>
<evidence type="ECO:0000256" key="1">
    <source>
        <dbReference type="ARBA" id="ARBA00007074"/>
    </source>
</evidence>
<dbReference type="PROSITE" id="PS51935">
    <property type="entry name" value="NLPC_P60"/>
    <property type="match status" value="1"/>
</dbReference>
<organism evidence="7 8">
    <name type="scientific">Bacteroides pyogenes JCM 6292</name>
    <dbReference type="NCBI Taxonomy" id="1235809"/>
    <lineage>
        <taxon>Bacteria</taxon>
        <taxon>Pseudomonadati</taxon>
        <taxon>Bacteroidota</taxon>
        <taxon>Bacteroidia</taxon>
        <taxon>Bacteroidales</taxon>
        <taxon>Bacteroidaceae</taxon>
        <taxon>Bacteroides</taxon>
    </lineage>
</organism>
<dbReference type="SUPFAM" id="SSF54001">
    <property type="entry name" value="Cysteine proteinases"/>
    <property type="match status" value="1"/>
</dbReference>
<dbReference type="InterPro" id="IPR000064">
    <property type="entry name" value="NLP_P60_dom"/>
</dbReference>
<proteinExistence type="inferred from homology"/>
<evidence type="ECO:0000256" key="3">
    <source>
        <dbReference type="ARBA" id="ARBA00022801"/>
    </source>
</evidence>
<dbReference type="Pfam" id="PF18348">
    <property type="entry name" value="SH3_16"/>
    <property type="match status" value="1"/>
</dbReference>
<evidence type="ECO:0000256" key="2">
    <source>
        <dbReference type="ARBA" id="ARBA00022670"/>
    </source>
</evidence>
<reference evidence="7 8" key="1">
    <citation type="journal article" date="2014" name="Genome Announc.">
        <title>Draft Genome Sequences of Three Strains of Bacteroides pyogenes Isolated from a Cat and Swine.</title>
        <authorList>
            <person name="Sakamoto M."/>
            <person name="Oshima K."/>
            <person name="Suda W."/>
            <person name="Kitamura K."/>
            <person name="Iida T."/>
            <person name="Hattori M."/>
            <person name="Ohkuma M."/>
        </authorList>
    </citation>
    <scope>NUCLEOTIDE SEQUENCE [LARGE SCALE GENOMIC DNA]</scope>
    <source>
        <strain evidence="7 8">JCM 6292</strain>
    </source>
</reference>
<keyword evidence="5" id="KW-0732">Signal</keyword>
<evidence type="ECO:0000256" key="4">
    <source>
        <dbReference type="ARBA" id="ARBA00022807"/>
    </source>
</evidence>
<gene>
    <name evidence="7" type="ORF">JCM6292_2003</name>
</gene>
<dbReference type="Pfam" id="PF00877">
    <property type="entry name" value="NLPC_P60"/>
    <property type="match status" value="1"/>
</dbReference>
<dbReference type="PANTHER" id="PTHR47053">
    <property type="entry name" value="MUREIN DD-ENDOPEPTIDASE MEPH-RELATED"/>
    <property type="match status" value="1"/>
</dbReference>
<protein>
    <submittedName>
        <fullName evidence="7">L-alanyl-gamma-D-glutamyl-L-diamino acid endopeptidase</fullName>
    </submittedName>
</protein>
<name>W4P7G3_9BACE</name>
<dbReference type="GO" id="GO:0006508">
    <property type="term" value="P:proteolysis"/>
    <property type="evidence" value="ECO:0007669"/>
    <property type="project" value="UniProtKB-KW"/>
</dbReference>
<keyword evidence="3" id="KW-0378">Hydrolase</keyword>
<dbReference type="EMBL" id="BAIQ01000020">
    <property type="protein sequence ID" value="GAE15687.1"/>
    <property type="molecule type" value="Genomic_DNA"/>
</dbReference>
<keyword evidence="2" id="KW-0645">Protease</keyword>